<evidence type="ECO:0000313" key="1">
    <source>
        <dbReference type="EMBL" id="KWT69986.1"/>
    </source>
</evidence>
<dbReference type="EMBL" id="LMTR01000040">
    <property type="protein sequence ID" value="KWT69986.1"/>
    <property type="molecule type" value="Genomic_DNA"/>
</dbReference>
<dbReference type="RefSeq" id="WP_068460617.1">
    <property type="nucleotide sequence ID" value="NZ_JAEFBX010000001.1"/>
</dbReference>
<dbReference type="OrthoDB" id="7932516at2"/>
<dbReference type="Proteomes" id="UP000059074">
    <property type="component" value="Unassembled WGS sequence"/>
</dbReference>
<comment type="caution">
    <text evidence="1">The sequence shown here is derived from an EMBL/GenBank/DDBJ whole genome shotgun (WGS) entry which is preliminary data.</text>
</comment>
<name>A0A109BJI6_HYPSL</name>
<evidence type="ECO:0000313" key="2">
    <source>
        <dbReference type="Proteomes" id="UP000059074"/>
    </source>
</evidence>
<dbReference type="STRING" id="121290.APY04_1195"/>
<accession>A0A109BJI6</accession>
<dbReference type="AlphaFoldDB" id="A0A109BJI6"/>
<protein>
    <submittedName>
        <fullName evidence="1">Uncharacterized protein</fullName>
    </submittedName>
</protein>
<gene>
    <name evidence="1" type="ORF">APY04_1195</name>
</gene>
<dbReference type="PATRIC" id="fig|121290.4.peg.3157"/>
<organism evidence="1 2">
    <name type="scientific">Hyphomicrobium sulfonivorans</name>
    <dbReference type="NCBI Taxonomy" id="121290"/>
    <lineage>
        <taxon>Bacteria</taxon>
        <taxon>Pseudomonadati</taxon>
        <taxon>Pseudomonadota</taxon>
        <taxon>Alphaproteobacteria</taxon>
        <taxon>Hyphomicrobiales</taxon>
        <taxon>Hyphomicrobiaceae</taxon>
        <taxon>Hyphomicrobium</taxon>
    </lineage>
</organism>
<keyword evidence="2" id="KW-1185">Reference proteome</keyword>
<sequence length="122" mass="13690">MLKVVVAVLAVLAVAKLWAQDRLYRDGAEEALLQAYRDRAIAACQSAPPEVLSASAMPLWTQPASVDLVIGRTDVDVHIWQLDSEHWPARFRHPHVVLTLDDRATPICRYDVIEGRAYVTQM</sequence>
<proteinExistence type="predicted"/>
<reference evidence="1 2" key="1">
    <citation type="submission" date="2015-10" db="EMBL/GenBank/DDBJ databases">
        <title>Transcriptomic analysis of a linuron degrading triple-species bacterial consortium.</title>
        <authorList>
            <person name="Albers P."/>
        </authorList>
    </citation>
    <scope>NUCLEOTIDE SEQUENCE [LARGE SCALE GENOMIC DNA]</scope>
    <source>
        <strain evidence="1 2">WDL6</strain>
    </source>
</reference>